<dbReference type="HAMAP" id="MF_01479">
    <property type="entry name" value="WhiB"/>
    <property type="match status" value="1"/>
</dbReference>
<evidence type="ECO:0000256" key="10">
    <source>
        <dbReference type="ARBA" id="ARBA00023163"/>
    </source>
</evidence>
<sequence>MRDVASHLSGGVMSDQEDWREFALCREVDTELFFPEKGNNDTGPAKRICNACEVQDECLREAMTESRMYGIWGGTTERERRQLKNRGAVA</sequence>
<keyword evidence="9 11" id="KW-1015">Disulfide bond</keyword>
<evidence type="ECO:0000256" key="4">
    <source>
        <dbReference type="ARBA" id="ARBA00022723"/>
    </source>
</evidence>
<dbReference type="Proteomes" id="UP000309992">
    <property type="component" value="Unassembled WGS sequence"/>
</dbReference>
<evidence type="ECO:0000259" key="12">
    <source>
        <dbReference type="PROSITE" id="PS51674"/>
    </source>
</evidence>
<accession>A0ABY2S0F1</accession>
<comment type="PTM">
    <text evidence="11">Upon Fe-S cluster removal intramolecular disulfide bonds are formed.</text>
</comment>
<feature type="binding site" evidence="11">
    <location>
        <position position="49"/>
    </location>
    <ligand>
        <name>[4Fe-4S] cluster</name>
        <dbReference type="ChEBI" id="CHEBI:49883"/>
    </ligand>
</feature>
<evidence type="ECO:0000256" key="3">
    <source>
        <dbReference type="ARBA" id="ARBA00022485"/>
    </source>
</evidence>
<dbReference type="PANTHER" id="PTHR38839:SF4">
    <property type="entry name" value="TRANSCRIPTIONAL REGULATOR WHIB"/>
    <property type="match status" value="1"/>
</dbReference>
<dbReference type="Pfam" id="PF02467">
    <property type="entry name" value="Whib"/>
    <property type="match status" value="1"/>
</dbReference>
<evidence type="ECO:0000256" key="7">
    <source>
        <dbReference type="ARBA" id="ARBA00023015"/>
    </source>
</evidence>
<keyword evidence="6 11" id="KW-0411">Iron-sulfur</keyword>
<keyword evidence="11" id="KW-0963">Cytoplasm</keyword>
<keyword evidence="8 11" id="KW-0238">DNA-binding</keyword>
<dbReference type="InterPro" id="IPR003482">
    <property type="entry name" value="Whib"/>
</dbReference>
<evidence type="ECO:0000313" key="13">
    <source>
        <dbReference type="EMBL" id="TKG67029.1"/>
    </source>
</evidence>
<keyword evidence="7 11" id="KW-0805">Transcription regulation</keyword>
<keyword evidence="14" id="KW-1185">Reference proteome</keyword>
<name>A0ABY2S0F1_9PSEU</name>
<evidence type="ECO:0000256" key="9">
    <source>
        <dbReference type="ARBA" id="ARBA00023157"/>
    </source>
</evidence>
<keyword evidence="5 11" id="KW-0408">Iron</keyword>
<evidence type="ECO:0000256" key="11">
    <source>
        <dbReference type="HAMAP-Rule" id="MF_01479"/>
    </source>
</evidence>
<evidence type="ECO:0000256" key="8">
    <source>
        <dbReference type="ARBA" id="ARBA00023125"/>
    </source>
</evidence>
<comment type="function">
    <text evidence="11">Acts as a transcriptional regulator. Probably redox-responsive. The apo- but not holo-form probably binds DNA.</text>
</comment>
<protein>
    <recommendedName>
        <fullName evidence="11">Transcriptional regulator WhiB</fullName>
    </recommendedName>
</protein>
<comment type="cofactor">
    <cofactor evidence="11">
        <name>[4Fe-4S] cluster</name>
        <dbReference type="ChEBI" id="CHEBI:49883"/>
    </cofactor>
    <text evidence="11">Binds 1 [4Fe-4S] cluster per subunit. Following nitrosylation of the [4Fe-4S] cluster binds 1 [4Fe-8(NO)] cluster per subunit.</text>
</comment>
<dbReference type="PANTHER" id="PTHR38839">
    <property type="entry name" value="TRANSCRIPTIONAL REGULATOR WHID-RELATED"/>
    <property type="match status" value="1"/>
</dbReference>
<evidence type="ECO:0000256" key="2">
    <source>
        <dbReference type="ARBA" id="ARBA00006597"/>
    </source>
</evidence>
<comment type="subcellular location">
    <subcellularLocation>
        <location evidence="1 11">Cytoplasm</location>
    </subcellularLocation>
</comment>
<evidence type="ECO:0000313" key="14">
    <source>
        <dbReference type="Proteomes" id="UP000309992"/>
    </source>
</evidence>
<reference evidence="13 14" key="1">
    <citation type="journal article" date="2015" name="Antonie Van Leeuwenhoek">
        <title>Prauserella endophytica sp. nov., an endophytic actinobacterium isolated from Tamarix taklamakanensis.</title>
        <authorList>
            <person name="Liu J.M."/>
            <person name="Habden X."/>
            <person name="Guo L."/>
            <person name="Tuo L."/>
            <person name="Jiang Z.K."/>
            <person name="Liu S.W."/>
            <person name="Liu X.F."/>
            <person name="Chen L."/>
            <person name="Li R.F."/>
            <person name="Zhang Y.Q."/>
            <person name="Sun C.H."/>
        </authorList>
    </citation>
    <scope>NUCLEOTIDE SEQUENCE [LARGE SCALE GENOMIC DNA]</scope>
    <source>
        <strain evidence="13 14">CGMCC 4.7182</strain>
    </source>
</reference>
<feature type="binding site" evidence="11">
    <location>
        <position position="58"/>
    </location>
    <ligand>
        <name>[4Fe-4S] cluster</name>
        <dbReference type="ChEBI" id="CHEBI:49883"/>
    </ligand>
</feature>
<feature type="binding site" evidence="11">
    <location>
        <position position="25"/>
    </location>
    <ligand>
        <name>[4Fe-4S] cluster</name>
        <dbReference type="ChEBI" id="CHEBI:49883"/>
    </ligand>
</feature>
<evidence type="ECO:0000256" key="1">
    <source>
        <dbReference type="ARBA" id="ARBA00004496"/>
    </source>
</evidence>
<feature type="domain" description="4Fe-4S Wbl-type" evidence="12">
    <location>
        <begin position="24"/>
        <end position="82"/>
    </location>
</feature>
<feature type="binding site" evidence="11">
    <location>
        <position position="52"/>
    </location>
    <ligand>
        <name>[4Fe-4S] cluster</name>
        <dbReference type="ChEBI" id="CHEBI:49883"/>
    </ligand>
</feature>
<comment type="PTM">
    <text evidence="11">The Fe-S cluster can be nitrosylated by nitric oxide (NO).</text>
</comment>
<dbReference type="PROSITE" id="PS51674">
    <property type="entry name" value="4FE4S_WBL"/>
    <property type="match status" value="1"/>
</dbReference>
<dbReference type="EMBL" id="SWMS01000014">
    <property type="protein sequence ID" value="TKG67029.1"/>
    <property type="molecule type" value="Genomic_DNA"/>
</dbReference>
<proteinExistence type="inferred from homology"/>
<evidence type="ECO:0000256" key="6">
    <source>
        <dbReference type="ARBA" id="ARBA00023014"/>
    </source>
</evidence>
<keyword evidence="4 11" id="KW-0479">Metal-binding</keyword>
<keyword evidence="3 11" id="KW-0004">4Fe-4S</keyword>
<gene>
    <name evidence="11" type="primary">whiB</name>
    <name evidence="13" type="ORF">FCN18_24290</name>
</gene>
<organism evidence="13 14">
    <name type="scientific">Prauserella endophytica</name>
    <dbReference type="NCBI Taxonomy" id="1592324"/>
    <lineage>
        <taxon>Bacteria</taxon>
        <taxon>Bacillati</taxon>
        <taxon>Actinomycetota</taxon>
        <taxon>Actinomycetes</taxon>
        <taxon>Pseudonocardiales</taxon>
        <taxon>Pseudonocardiaceae</taxon>
        <taxon>Prauserella</taxon>
        <taxon>Prauserella coralliicola group</taxon>
    </lineage>
</organism>
<keyword evidence="10 11" id="KW-0804">Transcription</keyword>
<dbReference type="InterPro" id="IPR034768">
    <property type="entry name" value="4FE4S_WBL"/>
</dbReference>
<comment type="similarity">
    <text evidence="2 11">Belongs to the WhiB family.</text>
</comment>
<comment type="caution">
    <text evidence="13">The sequence shown here is derived from an EMBL/GenBank/DDBJ whole genome shotgun (WGS) entry which is preliminary data.</text>
</comment>
<evidence type="ECO:0000256" key="5">
    <source>
        <dbReference type="ARBA" id="ARBA00023004"/>
    </source>
</evidence>